<keyword evidence="5 10" id="KW-0328">Glycosyltransferase</keyword>
<evidence type="ECO:0000256" key="2">
    <source>
        <dbReference type="ARBA" id="ARBA00005684"/>
    </source>
</evidence>
<proteinExistence type="inferred from homology"/>
<dbReference type="InterPro" id="IPR003385">
    <property type="entry name" value="Glyco_hydro_77"/>
</dbReference>
<name>E6U713_ETHHY</name>
<dbReference type="KEGG" id="eha:Ethha_2590"/>
<dbReference type="GO" id="GO:0004134">
    <property type="term" value="F:4-alpha-glucanotransferase activity"/>
    <property type="evidence" value="ECO:0007669"/>
    <property type="project" value="UniProtKB-EC"/>
</dbReference>
<dbReference type="HOGENOM" id="CLU_014132_1_0_9"/>
<keyword evidence="6 10" id="KW-0808">Transferase</keyword>
<gene>
    <name evidence="12" type="ordered locus">Ethha_2590</name>
</gene>
<dbReference type="STRING" id="663278.Ethha_2590"/>
<dbReference type="GO" id="GO:0005975">
    <property type="term" value="P:carbohydrate metabolic process"/>
    <property type="evidence" value="ECO:0007669"/>
    <property type="project" value="InterPro"/>
</dbReference>
<dbReference type="EC" id="2.4.1.25" evidence="3 10"/>
<feature type="region of interest" description="Disordered" evidence="11">
    <location>
        <begin position="500"/>
        <end position="520"/>
    </location>
</feature>
<dbReference type="EMBL" id="CP002400">
    <property type="protein sequence ID" value="ADU28083.1"/>
    <property type="molecule type" value="Genomic_DNA"/>
</dbReference>
<protein>
    <recommendedName>
        <fullName evidence="4 10">4-alpha-glucanotransferase</fullName>
        <ecNumber evidence="3 10">2.4.1.25</ecNumber>
    </recommendedName>
    <alternativeName>
        <fullName evidence="8 10">Amylomaltase</fullName>
    </alternativeName>
    <alternativeName>
        <fullName evidence="9 10">Disproportionating enzyme</fullName>
    </alternativeName>
</protein>
<evidence type="ECO:0000256" key="9">
    <source>
        <dbReference type="ARBA" id="ARBA00031501"/>
    </source>
</evidence>
<dbReference type="SUPFAM" id="SSF51445">
    <property type="entry name" value="(Trans)glycosidases"/>
    <property type="match status" value="1"/>
</dbReference>
<accession>E6U713</accession>
<evidence type="ECO:0000256" key="10">
    <source>
        <dbReference type="RuleBase" id="RU361207"/>
    </source>
</evidence>
<organism evidence="12 13">
    <name type="scientific">Ethanoligenens harbinense (strain DSM 18485 / JCM 12961 / CGMCC 1.5033 / YUAN-3)</name>
    <dbReference type="NCBI Taxonomy" id="663278"/>
    <lineage>
        <taxon>Bacteria</taxon>
        <taxon>Bacillati</taxon>
        <taxon>Bacillota</taxon>
        <taxon>Clostridia</taxon>
        <taxon>Eubacteriales</taxon>
        <taxon>Oscillospiraceae</taxon>
        <taxon>Ethanoligenens</taxon>
    </lineage>
</organism>
<evidence type="ECO:0000256" key="3">
    <source>
        <dbReference type="ARBA" id="ARBA00012560"/>
    </source>
</evidence>
<evidence type="ECO:0000256" key="4">
    <source>
        <dbReference type="ARBA" id="ARBA00020295"/>
    </source>
</evidence>
<evidence type="ECO:0000256" key="7">
    <source>
        <dbReference type="ARBA" id="ARBA00023277"/>
    </source>
</evidence>
<evidence type="ECO:0000256" key="11">
    <source>
        <dbReference type="SAM" id="MobiDB-lite"/>
    </source>
</evidence>
<dbReference type="RefSeq" id="WP_013486426.1">
    <property type="nucleotide sequence ID" value="NC_014828.1"/>
</dbReference>
<dbReference type="NCBIfam" id="TIGR00217">
    <property type="entry name" value="malQ"/>
    <property type="match status" value="1"/>
</dbReference>
<evidence type="ECO:0000256" key="5">
    <source>
        <dbReference type="ARBA" id="ARBA00022676"/>
    </source>
</evidence>
<sequence>MRLKKQKPLARGAGILLPVSSLPSPYGIGTFGRAAFEFVDFLKKAGQTYWQVLPLGPTSYGDSPYQSFSAFAGNPYFIDPDILIEEGLLTDAEAETPDWGGVPSQVDYGKQFEARFALLKQAYVRSRHASTEAYRLFCEENEAWLPDYSAYMAIKAQFGNRSWVEWPDDIRLRRPEAVAACVEDLQQEIGFWSFCQFKFYEQWNRLKAYANKNGVQIIGDIPIYVSMDSADVWVNSRFFQLDADRRPVAVSGVPPDMFSATGQLWGNPLYDWDVMGRDRFAWWKQRMCASAKLYDVIRIDHFIGIVRYYSIPAKDGTAMNGVWKAGPGKALLAAFGPVLGAARVIAEDLGAVTPAVRRVKQAAGYPGMKLMEFGFDDGTENPNLPHNFENNCIVYGGTHDNETLVGFFKHQKRKELAFAKTYLNVRRRGELPWALVRAAYASVADTVIFQMQDFLELDNGARMNCPSTIGGNWMWRVLPGQLSDELADRIRHLAETYARFKPPEPQKHPGSSVPNKCEEQ</sequence>
<dbReference type="PANTHER" id="PTHR32438">
    <property type="entry name" value="4-ALPHA-GLUCANOTRANSFERASE DPE1, CHLOROPLASTIC/AMYLOPLASTIC"/>
    <property type="match status" value="1"/>
</dbReference>
<comment type="similarity">
    <text evidence="2 10">Belongs to the disproportionating enzyme family.</text>
</comment>
<dbReference type="Proteomes" id="UP000001551">
    <property type="component" value="Chromosome"/>
</dbReference>
<evidence type="ECO:0000256" key="8">
    <source>
        <dbReference type="ARBA" id="ARBA00031423"/>
    </source>
</evidence>
<evidence type="ECO:0000313" key="13">
    <source>
        <dbReference type="Proteomes" id="UP000001551"/>
    </source>
</evidence>
<evidence type="ECO:0000256" key="6">
    <source>
        <dbReference type="ARBA" id="ARBA00022679"/>
    </source>
</evidence>
<dbReference type="InterPro" id="IPR017853">
    <property type="entry name" value="GH"/>
</dbReference>
<dbReference type="AlphaFoldDB" id="E6U713"/>
<evidence type="ECO:0000313" key="12">
    <source>
        <dbReference type="EMBL" id="ADU28083.1"/>
    </source>
</evidence>
<reference evidence="12 13" key="1">
    <citation type="submission" date="2010-12" db="EMBL/GenBank/DDBJ databases">
        <title>Complete sequence of Ethanoligenens harbinense YUAN-3.</title>
        <authorList>
            <person name="Lucas S."/>
            <person name="Copeland A."/>
            <person name="Lapidus A."/>
            <person name="Cheng J.-F."/>
            <person name="Bruce D."/>
            <person name="Goodwin L."/>
            <person name="Pitluck S."/>
            <person name="Chertkov O."/>
            <person name="Misra M."/>
            <person name="Detter J.C."/>
            <person name="Han C."/>
            <person name="Tapia R."/>
            <person name="Land M."/>
            <person name="Hauser L."/>
            <person name="Jeffries C."/>
            <person name="Kyrpides N."/>
            <person name="Ivanova N."/>
            <person name="Mikhailova N."/>
            <person name="Wang A."/>
            <person name="Mouttaki H."/>
            <person name="He Z."/>
            <person name="Zhou J."/>
            <person name="Hemme C.L."/>
            <person name="Woyke T."/>
        </authorList>
    </citation>
    <scope>NUCLEOTIDE SEQUENCE [LARGE SCALE GENOMIC DNA]</scope>
    <source>
        <strain evidence="13">DSM 18485 / JCM 12961 / CGMCC 1.5033 / YUAN-3</strain>
    </source>
</reference>
<dbReference type="NCBIfam" id="NF011080">
    <property type="entry name" value="PRK14508.1-3"/>
    <property type="match status" value="1"/>
</dbReference>
<dbReference type="PANTHER" id="PTHR32438:SF5">
    <property type="entry name" value="4-ALPHA-GLUCANOTRANSFERASE DPE1, CHLOROPLASTIC_AMYLOPLASTIC"/>
    <property type="match status" value="1"/>
</dbReference>
<dbReference type="eggNOG" id="COG1640">
    <property type="taxonomic scope" value="Bacteria"/>
</dbReference>
<comment type="catalytic activity">
    <reaction evidence="1 10">
        <text>Transfers a segment of a (1-&gt;4)-alpha-D-glucan to a new position in an acceptor, which may be glucose or a (1-&gt;4)-alpha-D-glucan.</text>
        <dbReference type="EC" id="2.4.1.25"/>
    </reaction>
</comment>
<keyword evidence="13" id="KW-1185">Reference proteome</keyword>
<keyword evidence="7 10" id="KW-0119">Carbohydrate metabolism</keyword>
<dbReference type="Gene3D" id="3.20.20.80">
    <property type="entry name" value="Glycosidases"/>
    <property type="match status" value="1"/>
</dbReference>
<dbReference type="Pfam" id="PF02446">
    <property type="entry name" value="Glyco_hydro_77"/>
    <property type="match status" value="1"/>
</dbReference>
<evidence type="ECO:0000256" key="1">
    <source>
        <dbReference type="ARBA" id="ARBA00000439"/>
    </source>
</evidence>